<evidence type="ECO:0000313" key="1">
    <source>
        <dbReference type="EMBL" id="MCV2865016.1"/>
    </source>
</evidence>
<accession>A0ABT2Z1M0</accession>
<organism evidence="1 2">
    <name type="scientific">Albidovulum sediminicola</name>
    <dbReference type="NCBI Taxonomy" id="2984331"/>
    <lineage>
        <taxon>Bacteria</taxon>
        <taxon>Pseudomonadati</taxon>
        <taxon>Pseudomonadota</taxon>
        <taxon>Alphaproteobacteria</taxon>
        <taxon>Rhodobacterales</taxon>
        <taxon>Paracoccaceae</taxon>
        <taxon>Albidovulum</taxon>
    </lineage>
</organism>
<protein>
    <submittedName>
        <fullName evidence="1">Uncharacterized protein</fullName>
    </submittedName>
</protein>
<sequence length="133" mass="14705">MNLTVHSKNAMLLGNGLIAHVRRLQDYLKKHGKLPTSPYLTYTQLVEQTGARLAMMGIGNPLDEAMQAVHAPGVPEKMRGLTMFVRPKSGEIAYGAGKHDWHGINAKNVMQYRKDVLEQDWSGVAFTSADSEV</sequence>
<name>A0ABT2Z1M0_9RHOB</name>
<keyword evidence="2" id="KW-1185">Reference proteome</keyword>
<evidence type="ECO:0000313" key="2">
    <source>
        <dbReference type="Proteomes" id="UP001652503"/>
    </source>
</evidence>
<dbReference type="Proteomes" id="UP001652503">
    <property type="component" value="Unassembled WGS sequence"/>
</dbReference>
<dbReference type="EMBL" id="JAOWLA010000008">
    <property type="protein sequence ID" value="MCV2865016.1"/>
    <property type="molecule type" value="Genomic_DNA"/>
</dbReference>
<proteinExistence type="predicted"/>
<comment type="caution">
    <text evidence="1">The sequence shown here is derived from an EMBL/GenBank/DDBJ whole genome shotgun (WGS) entry which is preliminary data.</text>
</comment>
<reference evidence="1 2" key="1">
    <citation type="submission" date="2022-10" db="EMBL/GenBank/DDBJ databases">
        <title>Defluviimonas sp. nov., isolated from ocean surface water.</title>
        <authorList>
            <person name="He W."/>
            <person name="Wang L."/>
            <person name="Zhang D.-F."/>
        </authorList>
    </citation>
    <scope>NUCLEOTIDE SEQUENCE [LARGE SCALE GENOMIC DNA]</scope>
    <source>
        <strain evidence="1 2">WL0075</strain>
    </source>
</reference>
<gene>
    <name evidence="1" type="ORF">OE647_09725</name>
</gene>
<dbReference type="RefSeq" id="WP_263721536.1">
    <property type="nucleotide sequence ID" value="NZ_JAOWLA010000008.1"/>
</dbReference>